<dbReference type="KEGG" id="pfd:PFDG_04835"/>
<reference evidence="2" key="2">
    <citation type="submission" date="2006-09" db="EMBL/GenBank/DDBJ databases">
        <title>The genome sequence of Plasmodium falciparum Dd2.</title>
        <authorList>
            <consortium name="The Broad Institute Genome Sequencing Platform"/>
            <person name="Birren B."/>
            <person name="Lander E."/>
            <person name="Galagan J."/>
            <person name="Nusbaum C."/>
            <person name="Devon K."/>
            <person name="Henn M."/>
            <person name="Jaffe D."/>
            <person name="Butler J."/>
            <person name="Alvarez P."/>
            <person name="Gnerre S."/>
            <person name="Grabherr M."/>
            <person name="Kleber M."/>
            <person name="Mauceli E."/>
            <person name="Brockman W."/>
            <person name="MacCallum I.A."/>
            <person name="Rounsley S."/>
            <person name="Young S."/>
            <person name="LaButti K."/>
            <person name="Pushparaj V."/>
            <person name="DeCaprio D."/>
            <person name="Crawford M."/>
            <person name="Koehrsen M."/>
            <person name="Engels R."/>
            <person name="Montgomery P."/>
            <person name="Pearson M."/>
            <person name="Howarth C."/>
            <person name="Larson L."/>
            <person name="Luoma S."/>
            <person name="White J."/>
            <person name="Kodira C."/>
            <person name="Zeng Q."/>
            <person name="O'Leary S."/>
            <person name="Yandava C."/>
            <person name="Alvarado L."/>
            <person name="Wirth D."/>
            <person name="Volkman S."/>
            <person name="Hartl D."/>
        </authorList>
    </citation>
    <scope>NUCLEOTIDE SEQUENCE [LARGE SCALE GENOMIC DNA]</scope>
</reference>
<evidence type="ECO:0000313" key="1">
    <source>
        <dbReference type="EMBL" id="KOB89286.1"/>
    </source>
</evidence>
<reference evidence="2" key="1">
    <citation type="submission" date="2006-09" db="EMBL/GenBank/DDBJ databases">
        <title>Annotation of Plasmodium falciparum Dd2.</title>
        <authorList>
            <consortium name="The Broad Institute Genome Sequencing Platform"/>
            <person name="Volkman S.K."/>
            <person name="Neafsey D.E."/>
            <person name="Dash A.P."/>
            <person name="Chitnis C.E."/>
            <person name="Hartl D.L."/>
            <person name="Young S.K."/>
            <person name="Zeng Q."/>
            <person name="Koehrsen M."/>
            <person name="Alvarado L."/>
            <person name="Berlin A."/>
            <person name="Borenstein D."/>
            <person name="Chapman S.B."/>
            <person name="Chen Z."/>
            <person name="Engels R."/>
            <person name="Freedman E."/>
            <person name="Gellesch M."/>
            <person name="Goldberg J."/>
            <person name="Griggs A."/>
            <person name="Gujja S."/>
            <person name="Heilman E.R."/>
            <person name="Heiman D.I."/>
            <person name="Howarth C."/>
            <person name="Jen D."/>
            <person name="Larson L."/>
            <person name="Mehta T."/>
            <person name="Neiman D."/>
            <person name="Park D."/>
            <person name="Pearson M."/>
            <person name="Roberts A."/>
            <person name="Saif S."/>
            <person name="Shea T."/>
            <person name="Shenoy N."/>
            <person name="Sisk P."/>
            <person name="Stolte C."/>
            <person name="Sykes S."/>
            <person name="Walk T."/>
            <person name="White J."/>
            <person name="Yandava C."/>
            <person name="Haas B."/>
            <person name="Henn M.R."/>
            <person name="Nusbaum C."/>
            <person name="Birren B."/>
        </authorList>
    </citation>
    <scope>NUCLEOTIDE SEQUENCE [LARGE SCALE GENOMIC DNA]</scope>
</reference>
<dbReference type="Proteomes" id="UP000054282">
    <property type="component" value="Unassembled WGS sequence"/>
</dbReference>
<name>A0A0L7M905_PLAF4</name>
<dbReference type="EMBL" id="GG702153">
    <property type="protein sequence ID" value="KOB89286.1"/>
    <property type="molecule type" value="Genomic_DNA"/>
</dbReference>
<organism evidence="1 2">
    <name type="scientific">Plasmodium falciparum (isolate Dd2)</name>
    <dbReference type="NCBI Taxonomy" id="57267"/>
    <lineage>
        <taxon>Eukaryota</taxon>
        <taxon>Sar</taxon>
        <taxon>Alveolata</taxon>
        <taxon>Apicomplexa</taxon>
        <taxon>Aconoidasida</taxon>
        <taxon>Haemosporida</taxon>
        <taxon>Plasmodiidae</taxon>
        <taxon>Plasmodium</taxon>
        <taxon>Plasmodium (Laverania)</taxon>
    </lineage>
</organism>
<evidence type="ECO:0000313" key="2">
    <source>
        <dbReference type="Proteomes" id="UP000054282"/>
    </source>
</evidence>
<accession>A0A0L7M905</accession>
<sequence length="67" mass="8003">MKISQTNVDNLNLNICEQNENIILKKKEMQENISETCGHVEYIKNDFQQNENPCYKENKTCFEEIYL</sequence>
<protein>
    <submittedName>
        <fullName evidence="1">Uncharacterized protein</fullName>
    </submittedName>
</protein>
<dbReference type="AlphaFoldDB" id="A0A0L7M905"/>
<proteinExistence type="predicted"/>
<gene>
    <name evidence="1" type="ORF">PFDG_04835</name>
</gene>